<evidence type="ECO:0000313" key="1">
    <source>
        <dbReference type="EMBL" id="PCC97332.1"/>
    </source>
</evidence>
<gene>
    <name evidence="1" type="ORF">CO192_21420</name>
    <name evidence="2" type="ORF">EAO82_20420</name>
</gene>
<evidence type="ECO:0000313" key="2">
    <source>
        <dbReference type="EMBL" id="QFY58510.1"/>
    </source>
</evidence>
<dbReference type="Proteomes" id="UP000344571">
    <property type="component" value="Chromosome"/>
</dbReference>
<reference evidence="2 4" key="2">
    <citation type="submission" date="2018-10" db="EMBL/GenBank/DDBJ databases">
        <title>Complete genome sequence of Pseudomonas pelagia strain Kongs-67.</title>
        <authorList>
            <person name="Sinha R.K."/>
            <person name="Krishnan K."/>
        </authorList>
    </citation>
    <scope>NUCLEOTIDE SEQUENCE [LARGE SCALE GENOMIC DNA]</scope>
    <source>
        <strain evidence="2 4">Kongs-67</strain>
    </source>
</reference>
<dbReference type="EMBL" id="CP033116">
    <property type="protein sequence ID" value="QFY58510.1"/>
    <property type="molecule type" value="Genomic_DNA"/>
</dbReference>
<dbReference type="EMBL" id="NWMT01000266">
    <property type="protein sequence ID" value="PCC97332.1"/>
    <property type="molecule type" value="Genomic_DNA"/>
</dbReference>
<keyword evidence="4" id="KW-1185">Reference proteome</keyword>
<dbReference type="AlphaFoldDB" id="A0AA91TYL9"/>
<name>A0AA91TYL9_9GAMM</name>
<sequence length="211" mass="23973">MHPTTLIYSLVTNTRTRIHSIELPIRATARSLQLELPFANVDVWLGGYGEINGRILQSFSCEETARSSYNRLCDRIKVCTSSLAKVEAAGKGPTEKSRKVRVLAVYVGYPEDYRVPVEAVYTHTITIPASMVKEISGSLYVPRWFLRKALIDRQVRQPYEHLVRVEGEWDGEEKLWREVFEPMLNYLNEPASSISKKCSSRALSHSLADAQ</sequence>
<reference evidence="1 3" key="1">
    <citation type="submission" date="2017-09" db="EMBL/GenBank/DDBJ databases">
        <title>Bacterial and phytoplankton interrelationship in Kongsfjorden, an Arctic fjord.</title>
        <authorList>
            <person name="Sinha R."/>
            <person name="Krishnan K."/>
        </authorList>
    </citation>
    <scope>NUCLEOTIDE SEQUENCE [LARGE SCALE GENOMIC DNA]</scope>
    <source>
        <strain evidence="1 3">58</strain>
    </source>
</reference>
<organism evidence="1 3">
    <name type="scientific">Halopseudomonas pelagia</name>
    <dbReference type="NCBI Taxonomy" id="553151"/>
    <lineage>
        <taxon>Bacteria</taxon>
        <taxon>Pseudomonadati</taxon>
        <taxon>Pseudomonadota</taxon>
        <taxon>Gammaproteobacteria</taxon>
        <taxon>Pseudomonadales</taxon>
        <taxon>Pseudomonadaceae</taxon>
        <taxon>Halopseudomonas</taxon>
    </lineage>
</organism>
<protein>
    <submittedName>
        <fullName evidence="1">Uncharacterized protein</fullName>
    </submittedName>
</protein>
<proteinExistence type="predicted"/>
<evidence type="ECO:0000313" key="4">
    <source>
        <dbReference type="Proteomes" id="UP000344571"/>
    </source>
</evidence>
<accession>A0AA91TYL9</accession>
<dbReference type="Proteomes" id="UP000243750">
    <property type="component" value="Unassembled WGS sequence"/>
</dbReference>
<evidence type="ECO:0000313" key="3">
    <source>
        <dbReference type="Proteomes" id="UP000243750"/>
    </source>
</evidence>